<evidence type="ECO:0000313" key="2">
    <source>
        <dbReference type="Proteomes" id="UP000824120"/>
    </source>
</evidence>
<dbReference type="Proteomes" id="UP000824120">
    <property type="component" value="Chromosome 5"/>
</dbReference>
<evidence type="ECO:0000313" key="1">
    <source>
        <dbReference type="EMBL" id="KAG5603999.1"/>
    </source>
</evidence>
<accession>A0A9J5YW42</accession>
<sequence>MEKKRSNFANTISLSAMLLGLFKNINRHVLDSPKVVYFWRIRHEYGIESEESAQLSLSELNRCFGLYACQYVGGNGEVTISPHLAQVIQLLDLPKVETNVPATGIQQLRSPSMK</sequence>
<keyword evidence="2" id="KW-1185">Reference proteome</keyword>
<proteinExistence type="predicted"/>
<comment type="caution">
    <text evidence="1">The sequence shown here is derived from an EMBL/GenBank/DDBJ whole genome shotgun (WGS) entry which is preliminary data.</text>
</comment>
<reference evidence="1 2" key="1">
    <citation type="submission" date="2020-09" db="EMBL/GenBank/DDBJ databases">
        <title>De no assembly of potato wild relative species, Solanum commersonii.</title>
        <authorList>
            <person name="Cho K."/>
        </authorList>
    </citation>
    <scope>NUCLEOTIDE SEQUENCE [LARGE SCALE GENOMIC DNA]</scope>
    <source>
        <strain evidence="1">LZ3.2</strain>
        <tissue evidence="1">Leaf</tissue>
    </source>
</reference>
<organism evidence="1 2">
    <name type="scientific">Solanum commersonii</name>
    <name type="common">Commerson's wild potato</name>
    <name type="synonym">Commerson's nightshade</name>
    <dbReference type="NCBI Taxonomy" id="4109"/>
    <lineage>
        <taxon>Eukaryota</taxon>
        <taxon>Viridiplantae</taxon>
        <taxon>Streptophyta</taxon>
        <taxon>Embryophyta</taxon>
        <taxon>Tracheophyta</taxon>
        <taxon>Spermatophyta</taxon>
        <taxon>Magnoliopsida</taxon>
        <taxon>eudicotyledons</taxon>
        <taxon>Gunneridae</taxon>
        <taxon>Pentapetalae</taxon>
        <taxon>asterids</taxon>
        <taxon>lamiids</taxon>
        <taxon>Solanales</taxon>
        <taxon>Solanaceae</taxon>
        <taxon>Solanoideae</taxon>
        <taxon>Solaneae</taxon>
        <taxon>Solanum</taxon>
    </lineage>
</organism>
<dbReference type="AlphaFoldDB" id="A0A9J5YW42"/>
<protein>
    <submittedName>
        <fullName evidence="1">Uncharacterized protein</fullName>
    </submittedName>
</protein>
<dbReference type="EMBL" id="JACXVP010000005">
    <property type="protein sequence ID" value="KAG5603999.1"/>
    <property type="molecule type" value="Genomic_DNA"/>
</dbReference>
<dbReference type="OrthoDB" id="427480at2759"/>
<gene>
    <name evidence="1" type="ORF">H5410_025491</name>
</gene>
<name>A0A9J5YW42_SOLCO</name>